<feature type="region of interest" description="Disordered" evidence="5">
    <location>
        <begin position="1"/>
        <end position="21"/>
    </location>
</feature>
<dbReference type="GO" id="GO:0016787">
    <property type="term" value="F:hydrolase activity"/>
    <property type="evidence" value="ECO:0007669"/>
    <property type="project" value="UniProtKB-KW"/>
</dbReference>
<dbReference type="Gene3D" id="2.40.30.300">
    <property type="match status" value="1"/>
</dbReference>
<evidence type="ECO:0000259" key="6">
    <source>
        <dbReference type="SMART" id="SM01142"/>
    </source>
</evidence>
<dbReference type="GO" id="GO:0004386">
    <property type="term" value="F:helicase activity"/>
    <property type="evidence" value="ECO:0007669"/>
    <property type="project" value="UniProtKB-KW"/>
</dbReference>
<dbReference type="PANTHER" id="PTHR12131:SF25">
    <property type="entry name" value="DEXH-BOX ATP-DEPENDENT RNA HELICASE DEXH9"/>
    <property type="match status" value="1"/>
</dbReference>
<dbReference type="Gene3D" id="1.10.3380.30">
    <property type="match status" value="1"/>
</dbReference>
<dbReference type="Pfam" id="PF08148">
    <property type="entry name" value="DSHCT"/>
    <property type="match status" value="1"/>
</dbReference>
<dbReference type="AlphaFoldDB" id="A0A7S1B8P0"/>
<evidence type="ECO:0000256" key="1">
    <source>
        <dbReference type="ARBA" id="ARBA00022741"/>
    </source>
</evidence>
<keyword evidence="1" id="KW-0547">Nucleotide-binding</keyword>
<dbReference type="InterPro" id="IPR025696">
    <property type="entry name" value="Beta-barrel_MTR4"/>
</dbReference>
<dbReference type="EMBL" id="HBFR01007594">
    <property type="protein sequence ID" value="CAD8878296.1"/>
    <property type="molecule type" value="Transcribed_RNA"/>
</dbReference>
<feature type="domain" description="ATP-dependent RNA helicase Ski2/MTR4 C-terminal" evidence="6">
    <location>
        <begin position="193"/>
        <end position="374"/>
    </location>
</feature>
<dbReference type="SMART" id="SM01142">
    <property type="entry name" value="DSHCT"/>
    <property type="match status" value="1"/>
</dbReference>
<accession>A0A7S1B8P0</accession>
<evidence type="ECO:0000256" key="2">
    <source>
        <dbReference type="ARBA" id="ARBA00022801"/>
    </source>
</evidence>
<dbReference type="InterPro" id="IPR050699">
    <property type="entry name" value="RNA-DNA_Helicase"/>
</dbReference>
<proteinExistence type="predicted"/>
<dbReference type="GO" id="GO:0000460">
    <property type="term" value="P:maturation of 5.8S rRNA"/>
    <property type="evidence" value="ECO:0007669"/>
    <property type="project" value="TreeGrafter"/>
</dbReference>
<organism evidence="7">
    <name type="scientific">Corethron hystrix</name>
    <dbReference type="NCBI Taxonomy" id="216773"/>
    <lineage>
        <taxon>Eukaryota</taxon>
        <taxon>Sar</taxon>
        <taxon>Stramenopiles</taxon>
        <taxon>Ochrophyta</taxon>
        <taxon>Bacillariophyta</taxon>
        <taxon>Coscinodiscophyceae</taxon>
        <taxon>Corethrophycidae</taxon>
        <taxon>Corethrales</taxon>
        <taxon>Corethraceae</taxon>
        <taxon>Corethron</taxon>
    </lineage>
</organism>
<evidence type="ECO:0000313" key="7">
    <source>
        <dbReference type="EMBL" id="CAD8878296.1"/>
    </source>
</evidence>
<keyword evidence="2" id="KW-0378">Hydrolase</keyword>
<evidence type="ECO:0000256" key="4">
    <source>
        <dbReference type="ARBA" id="ARBA00022840"/>
    </source>
</evidence>
<evidence type="ECO:0000256" key="3">
    <source>
        <dbReference type="ARBA" id="ARBA00022806"/>
    </source>
</evidence>
<reference evidence="7" key="1">
    <citation type="submission" date="2021-01" db="EMBL/GenBank/DDBJ databases">
        <authorList>
            <person name="Corre E."/>
            <person name="Pelletier E."/>
            <person name="Niang G."/>
            <person name="Scheremetjew M."/>
            <person name="Finn R."/>
            <person name="Kale V."/>
            <person name="Holt S."/>
            <person name="Cochrane G."/>
            <person name="Meng A."/>
            <person name="Brown T."/>
            <person name="Cohen L."/>
        </authorList>
    </citation>
    <scope>NUCLEOTIDE SEQUENCE</scope>
    <source>
        <strain evidence="7">308</strain>
    </source>
</reference>
<evidence type="ECO:0000256" key="5">
    <source>
        <dbReference type="SAM" id="MobiDB-lite"/>
    </source>
</evidence>
<dbReference type="GO" id="GO:0005634">
    <property type="term" value="C:nucleus"/>
    <property type="evidence" value="ECO:0007669"/>
    <property type="project" value="TreeGrafter"/>
</dbReference>
<dbReference type="Pfam" id="PF13234">
    <property type="entry name" value="MTR4_beta-barrel"/>
    <property type="match status" value="1"/>
</dbReference>
<dbReference type="InterPro" id="IPR012961">
    <property type="entry name" value="Ski2/MTR4_C"/>
</dbReference>
<protein>
    <recommendedName>
        <fullName evidence="6">ATP-dependent RNA helicase Ski2/MTR4 C-terminal domain-containing protein</fullName>
    </recommendedName>
</protein>
<sequence>METVLDVLLPTRSHRDPDTDPPAKIDLLEWRGDVETCQPFRPDVDAEKYRVMKIFAVSLESLQALSAVRLFLPQDAKLAEHRRSVGKSLKEVLRRFAKEVPTLDPIRDMGVEVEDFEKLLQRERTLVDRLAGHALAQLDEPELRSQVDAYARKAELLEGAKLVRREARKAQSMVMREELRRMRRVLREMGHVDEVGVVLTKGRTACEINTADELVVTELFFDGTLSELTAEQCVALLSCAIFDERQKGGEDPAAGLKGGLLKAFKRLRDVARQVAKTSIACKMDLEEEEFVEKFNPGMIEAVYAWCKGAKFVEVQKLTDTYEGSTIRMMRRLEELVRQLAGAARAIGNQELQAKFEKGSELIKRDIVFCASLYL</sequence>
<name>A0A7S1B8P0_9STRA</name>
<dbReference type="PANTHER" id="PTHR12131">
    <property type="entry name" value="ATP-DEPENDENT RNA AND DNA HELICASE"/>
    <property type="match status" value="1"/>
</dbReference>
<dbReference type="GO" id="GO:0005524">
    <property type="term" value="F:ATP binding"/>
    <property type="evidence" value="ECO:0007669"/>
    <property type="project" value="UniProtKB-KW"/>
</dbReference>
<gene>
    <name evidence="7" type="ORF">CHYS00102_LOCUS5480</name>
</gene>
<keyword evidence="4" id="KW-0067">ATP-binding</keyword>
<keyword evidence="3" id="KW-0347">Helicase</keyword>